<protein>
    <recommendedName>
        <fullName evidence="3">Thioredoxin domain-containing protein</fullName>
    </recommendedName>
</protein>
<feature type="compositionally biased region" description="Low complexity" evidence="2">
    <location>
        <begin position="226"/>
        <end position="252"/>
    </location>
</feature>
<dbReference type="PANTHER" id="PTHR46050:SF7">
    <property type="entry name" value="TETRATRICOPEPTIDE REPEAT (TPR)-LIKE SUPERFAMILY PROTEIN"/>
    <property type="match status" value="1"/>
</dbReference>
<organism evidence="4 5">
    <name type="scientific">Papaver atlanticum</name>
    <dbReference type="NCBI Taxonomy" id="357466"/>
    <lineage>
        <taxon>Eukaryota</taxon>
        <taxon>Viridiplantae</taxon>
        <taxon>Streptophyta</taxon>
        <taxon>Embryophyta</taxon>
        <taxon>Tracheophyta</taxon>
        <taxon>Spermatophyta</taxon>
        <taxon>Magnoliopsida</taxon>
        <taxon>Ranunculales</taxon>
        <taxon>Papaveraceae</taxon>
        <taxon>Papaveroideae</taxon>
        <taxon>Papaver</taxon>
    </lineage>
</organism>
<comment type="caution">
    <text evidence="4">The sequence shown here is derived from an EMBL/GenBank/DDBJ whole genome shotgun (WGS) entry which is preliminary data.</text>
</comment>
<evidence type="ECO:0000256" key="1">
    <source>
        <dbReference type="PROSITE-ProRule" id="PRU00339"/>
    </source>
</evidence>
<feature type="compositionally biased region" description="Polar residues" evidence="2">
    <location>
        <begin position="102"/>
        <end position="130"/>
    </location>
</feature>
<evidence type="ECO:0000259" key="3">
    <source>
        <dbReference type="Pfam" id="PF00085"/>
    </source>
</evidence>
<dbReference type="InterPro" id="IPR036249">
    <property type="entry name" value="Thioredoxin-like_sf"/>
</dbReference>
<sequence>MGEMAAAPEQYPQADDIEKNRSGCGIGISNLYNGVFRRPKFWLMRRTSSTSSIPANPNDLLSLSSFSSYSKRRRGGSGDTAFLEAIKLADSPRLQPSPPQTRQPEVQKPITKQSHSNSPRSILKKSNLSNGLTNTTKVAANQNGQSAQGKKVPKETLGLSGELDLMIIDHQRSKAAAGGLVRASSSNVMLHGHLGNLRQPGAKNSNANASNLTANSVMGNGNVNSVMGNIVRNNNKSSSDQNQKDQLSSSSSGPNLCRALSTSRYDSEALKEMGNGEYKKGKFVEALALYDRAIAMNPEKASYRSNKSAALTGLGRILDAAVECKEAIRIDPFYHRAHHRLATLYLRLGDAETALHHFKNSGKEAKSSEINQAQTLQTHLKYCNEAKKQKDWNAVLQRTRFAISSCADSAPQIFALQAQALLKLGKHEEADALLMKAPAFDVDACTEFFGPSANAQLLQIRAQVDLAAGRFDYAVALARKAVQLDSNKEVNGVLRKARAVASARSQGNELFKASKFSEASSAYSEGLEYDPHNSILLCNRATCRSKLGQFERAVEDCTSALSVRPSYTKARLRRADCNGKLERWEASIQDYEKLIRETPGDEEVSRALFDAQVQLKKQRGEDVQGMKFGTDVIVITNHERFRHFVTSPGMSVVLFCNKHNDKQGLNFLEKLSKRYPSVNFLKVDVEEHPYISKSEEVSGGSLPTFKIYKNGSRVQDIPGSNHELLERSVQYYTT</sequence>
<keyword evidence="5" id="KW-1185">Reference proteome</keyword>
<dbReference type="SMART" id="SM00028">
    <property type="entry name" value="TPR"/>
    <property type="match status" value="8"/>
</dbReference>
<dbReference type="CDD" id="cd02947">
    <property type="entry name" value="TRX_family"/>
    <property type="match status" value="1"/>
</dbReference>
<dbReference type="InterPro" id="IPR044534">
    <property type="entry name" value="TTL1-4"/>
</dbReference>
<dbReference type="Pfam" id="PF13432">
    <property type="entry name" value="TPR_16"/>
    <property type="match status" value="2"/>
</dbReference>
<feature type="region of interest" description="Disordered" evidence="2">
    <location>
        <begin position="226"/>
        <end position="258"/>
    </location>
</feature>
<evidence type="ECO:0000313" key="5">
    <source>
        <dbReference type="Proteomes" id="UP001202328"/>
    </source>
</evidence>
<keyword evidence="1" id="KW-0802">TPR repeat</keyword>
<evidence type="ECO:0000256" key="2">
    <source>
        <dbReference type="SAM" id="MobiDB-lite"/>
    </source>
</evidence>
<feature type="repeat" description="TPR" evidence="1">
    <location>
        <begin position="267"/>
        <end position="300"/>
    </location>
</feature>
<dbReference type="AlphaFoldDB" id="A0AAD4TD47"/>
<dbReference type="PANTHER" id="PTHR46050">
    <property type="entry name" value="TPR REPEAT-CONTAINING THIOREDOXIN"/>
    <property type="match status" value="1"/>
</dbReference>
<feature type="domain" description="Thioredoxin" evidence="3">
    <location>
        <begin position="667"/>
        <end position="725"/>
    </location>
</feature>
<dbReference type="InterPro" id="IPR011990">
    <property type="entry name" value="TPR-like_helical_dom_sf"/>
</dbReference>
<dbReference type="EMBL" id="JAJJMB010003142">
    <property type="protein sequence ID" value="KAI3949360.1"/>
    <property type="molecule type" value="Genomic_DNA"/>
</dbReference>
<accession>A0AAD4TD47</accession>
<dbReference type="SUPFAM" id="SSF52833">
    <property type="entry name" value="Thioredoxin-like"/>
    <property type="match status" value="1"/>
</dbReference>
<dbReference type="Gene3D" id="1.25.40.10">
    <property type="entry name" value="Tetratricopeptide repeat domain"/>
    <property type="match status" value="1"/>
</dbReference>
<dbReference type="InterPro" id="IPR019734">
    <property type="entry name" value="TPR_rpt"/>
</dbReference>
<dbReference type="GO" id="GO:0006950">
    <property type="term" value="P:response to stress"/>
    <property type="evidence" value="ECO:0007669"/>
    <property type="project" value="UniProtKB-ARBA"/>
</dbReference>
<reference evidence="4" key="1">
    <citation type="submission" date="2022-04" db="EMBL/GenBank/DDBJ databases">
        <title>A functionally conserved STORR gene fusion in Papaver species that diverged 16.8 million years ago.</title>
        <authorList>
            <person name="Catania T."/>
        </authorList>
    </citation>
    <scope>NUCLEOTIDE SEQUENCE</scope>
    <source>
        <strain evidence="4">S-188037</strain>
    </source>
</reference>
<dbReference type="Proteomes" id="UP001202328">
    <property type="component" value="Unassembled WGS sequence"/>
</dbReference>
<gene>
    <name evidence="4" type="ORF">MKW98_023297</name>
</gene>
<feature type="repeat" description="TPR" evidence="1">
    <location>
        <begin position="500"/>
        <end position="533"/>
    </location>
</feature>
<dbReference type="Pfam" id="PF00085">
    <property type="entry name" value="Thioredoxin"/>
    <property type="match status" value="1"/>
</dbReference>
<dbReference type="PROSITE" id="PS50005">
    <property type="entry name" value="TPR"/>
    <property type="match status" value="2"/>
</dbReference>
<dbReference type="InterPro" id="IPR013766">
    <property type="entry name" value="Thioredoxin_domain"/>
</dbReference>
<name>A0AAD4TD47_9MAGN</name>
<evidence type="ECO:0000313" key="4">
    <source>
        <dbReference type="EMBL" id="KAI3949360.1"/>
    </source>
</evidence>
<proteinExistence type="predicted"/>
<dbReference type="Gene3D" id="3.40.30.10">
    <property type="entry name" value="Glutaredoxin"/>
    <property type="match status" value="1"/>
</dbReference>
<dbReference type="GO" id="GO:0005737">
    <property type="term" value="C:cytoplasm"/>
    <property type="evidence" value="ECO:0007669"/>
    <property type="project" value="TreeGrafter"/>
</dbReference>
<dbReference type="SUPFAM" id="SSF48452">
    <property type="entry name" value="TPR-like"/>
    <property type="match status" value="2"/>
</dbReference>
<feature type="region of interest" description="Disordered" evidence="2">
    <location>
        <begin position="89"/>
        <end position="130"/>
    </location>
</feature>